<dbReference type="GO" id="GO:0003723">
    <property type="term" value="F:RNA binding"/>
    <property type="evidence" value="ECO:0007669"/>
    <property type="project" value="InterPro"/>
</dbReference>
<evidence type="ECO:0000256" key="1">
    <source>
        <dbReference type="ARBA" id="ARBA00022737"/>
    </source>
</evidence>
<dbReference type="Proteomes" id="UP001054252">
    <property type="component" value="Unassembled WGS sequence"/>
</dbReference>
<dbReference type="NCBIfam" id="TIGR00756">
    <property type="entry name" value="PPR"/>
    <property type="match status" value="8"/>
</dbReference>
<sequence>MHFQLSEPITNPPPLLIKQHFDSHRPQKLSSLSFEAPNSTKLTTYTHLSLFDRPINSSTYALILESCRTLNLGKQLHAHTLKSGFGGHEFMETKLLQMYGRFGCLEDAELLFDKMSLRNLYSWTAMLSLYVDHGLFEEAFLFFQELQIEDVSVEFFVFPLALKVSSGLGIEELGRQLHGTVIKNQFVSNLYVGNALIDMYGKCGNLDDAKKVFGKMPEKDCVSWNSFLTACAANGMVYEALDFLERMSLMENSKPNLVSWSAVIGGFSQNGYDEEAIELLLRMQAEGIEPNERTIASVLPACARLQKLRLGKEFHGYVTRHGMMSNFYIVNGLIDIYRRSADIKTAFKLFSKFSAKNAVSCNTIVVGYCENGYTSEARELFDRMELLGIRKDIISWNSMISGYVDNFQFDEAMSMFKDLLMEDGIKPNSFTLGSALTACADTVSLRLGKELHSQAIVRGLQYNTFVGGALVEMYCRCQDIMAAQKAFNEVTHLLQKMCEDGFEPNIYTWNGILAGHVQNGLHETAMHLFSEMQASNMWPDIYTVGIILSACSRLASIDRGKQIHAHSIRCSYDADVHIGAALVDMYAKCGSIRHALLAYERIPNPNLISHNAMLTAYAMHGHAEDGIALFRKMLENGFTPDQVTFLSVLSSCVHIGLVETAREFFNLMQYYDIKPTIKHYTCMIDLLSRTGQLSEAYELIKNAPMKSDSVLWSAFLGGCVTHHNMELGEIAAERLIELEPDNTGNYITLANLYAFDGRWADLARTRLKMKDRGMHKNPGCSWIEDRDDVHVFLAHDKSHKRTEDIYATLDNLTLHMKS</sequence>
<dbReference type="SUPFAM" id="SSF48452">
    <property type="entry name" value="TPR-like"/>
    <property type="match status" value="1"/>
</dbReference>
<feature type="repeat" description="PPR" evidence="2">
    <location>
        <begin position="357"/>
        <end position="391"/>
    </location>
</feature>
<dbReference type="Gene3D" id="1.25.40.10">
    <property type="entry name" value="Tetratricopeptide repeat domain"/>
    <property type="match status" value="5"/>
</dbReference>
<dbReference type="PANTHER" id="PTHR47926">
    <property type="entry name" value="PENTATRICOPEPTIDE REPEAT-CONTAINING PROTEIN"/>
    <property type="match status" value="1"/>
</dbReference>
<feature type="repeat" description="PPR" evidence="2">
    <location>
        <begin position="641"/>
        <end position="675"/>
    </location>
</feature>
<keyword evidence="4" id="KW-1185">Reference proteome</keyword>
<reference evidence="3 4" key="1">
    <citation type="journal article" date="2021" name="Commun. Biol.">
        <title>The genome of Shorea leprosula (Dipterocarpaceae) highlights the ecological relevance of drought in aseasonal tropical rainforests.</title>
        <authorList>
            <person name="Ng K.K.S."/>
            <person name="Kobayashi M.J."/>
            <person name="Fawcett J.A."/>
            <person name="Hatakeyama M."/>
            <person name="Paape T."/>
            <person name="Ng C.H."/>
            <person name="Ang C.C."/>
            <person name="Tnah L.H."/>
            <person name="Lee C.T."/>
            <person name="Nishiyama T."/>
            <person name="Sese J."/>
            <person name="O'Brien M.J."/>
            <person name="Copetti D."/>
            <person name="Mohd Noor M.I."/>
            <person name="Ong R.C."/>
            <person name="Putra M."/>
            <person name="Sireger I.Z."/>
            <person name="Indrioko S."/>
            <person name="Kosugi Y."/>
            <person name="Izuno A."/>
            <person name="Isagi Y."/>
            <person name="Lee S.L."/>
            <person name="Shimizu K.K."/>
        </authorList>
    </citation>
    <scope>NUCLEOTIDE SEQUENCE [LARGE SCALE GENOMIC DNA]</scope>
    <source>
        <strain evidence="3">214</strain>
    </source>
</reference>
<feature type="repeat" description="PPR" evidence="2">
    <location>
        <begin position="119"/>
        <end position="153"/>
    </location>
</feature>
<comment type="caution">
    <text evidence="3">The sequence shown here is derived from an EMBL/GenBank/DDBJ whole genome shotgun (WGS) entry which is preliminary data.</text>
</comment>
<dbReference type="FunFam" id="1.25.40.10:FF:000366">
    <property type="entry name" value="Pentatricopeptide (PPR) repeat-containing protein"/>
    <property type="match status" value="1"/>
</dbReference>
<organism evidence="3 4">
    <name type="scientific">Rubroshorea leprosula</name>
    <dbReference type="NCBI Taxonomy" id="152421"/>
    <lineage>
        <taxon>Eukaryota</taxon>
        <taxon>Viridiplantae</taxon>
        <taxon>Streptophyta</taxon>
        <taxon>Embryophyta</taxon>
        <taxon>Tracheophyta</taxon>
        <taxon>Spermatophyta</taxon>
        <taxon>Magnoliopsida</taxon>
        <taxon>eudicotyledons</taxon>
        <taxon>Gunneridae</taxon>
        <taxon>Pentapetalae</taxon>
        <taxon>rosids</taxon>
        <taxon>malvids</taxon>
        <taxon>Malvales</taxon>
        <taxon>Dipterocarpaceae</taxon>
        <taxon>Rubroshorea</taxon>
    </lineage>
</organism>
<dbReference type="FunFam" id="1.25.40.10:FF:000393">
    <property type="entry name" value="Pentatricopeptide repeat-containing protein At1g20230"/>
    <property type="match status" value="1"/>
</dbReference>
<evidence type="ECO:0000256" key="2">
    <source>
        <dbReference type="PROSITE-ProRule" id="PRU00708"/>
    </source>
</evidence>
<dbReference type="AlphaFoldDB" id="A0AAV5HS42"/>
<dbReference type="FunFam" id="1.25.40.10:FF:000344">
    <property type="entry name" value="Pentatricopeptide repeat-containing protein"/>
    <property type="match status" value="1"/>
</dbReference>
<feature type="repeat" description="PPR" evidence="2">
    <location>
        <begin position="392"/>
        <end position="427"/>
    </location>
</feature>
<evidence type="ECO:0000313" key="3">
    <source>
        <dbReference type="EMBL" id="GKU89041.1"/>
    </source>
</evidence>
<proteinExistence type="predicted"/>
<dbReference type="InterPro" id="IPR011990">
    <property type="entry name" value="TPR-like_helical_dom_sf"/>
</dbReference>
<dbReference type="PANTHER" id="PTHR47926:SF386">
    <property type="entry name" value="PENTATRICOPEPTIDE REPEAT-CONTAINING PROTEIN"/>
    <property type="match status" value="1"/>
</dbReference>
<keyword evidence="1" id="KW-0677">Repeat</keyword>
<dbReference type="Pfam" id="PF13041">
    <property type="entry name" value="PPR_2"/>
    <property type="match status" value="4"/>
</dbReference>
<accession>A0AAV5HS42</accession>
<gene>
    <name evidence="3" type="ORF">SLEP1_g3232</name>
</gene>
<dbReference type="PROSITE" id="PS51375">
    <property type="entry name" value="PPR"/>
    <property type="match status" value="8"/>
</dbReference>
<feature type="repeat" description="PPR" evidence="2">
    <location>
        <begin position="606"/>
        <end position="640"/>
    </location>
</feature>
<feature type="repeat" description="PPR" evidence="2">
    <location>
        <begin position="256"/>
        <end position="290"/>
    </location>
</feature>
<dbReference type="InterPro" id="IPR002885">
    <property type="entry name" value="PPR_rpt"/>
</dbReference>
<evidence type="ECO:0000313" key="4">
    <source>
        <dbReference type="Proteomes" id="UP001054252"/>
    </source>
</evidence>
<dbReference type="Pfam" id="PF01535">
    <property type="entry name" value="PPR"/>
    <property type="match status" value="6"/>
</dbReference>
<dbReference type="EMBL" id="BPVZ01000003">
    <property type="protein sequence ID" value="GKU89041.1"/>
    <property type="molecule type" value="Genomic_DNA"/>
</dbReference>
<evidence type="ECO:0008006" key="5">
    <source>
        <dbReference type="Google" id="ProtNLM"/>
    </source>
</evidence>
<name>A0AAV5HS42_9ROSI</name>
<dbReference type="Pfam" id="PF20431">
    <property type="entry name" value="E_motif"/>
    <property type="match status" value="1"/>
</dbReference>
<dbReference type="InterPro" id="IPR046960">
    <property type="entry name" value="PPR_At4g14850-like_plant"/>
</dbReference>
<dbReference type="InterPro" id="IPR046848">
    <property type="entry name" value="E_motif"/>
</dbReference>
<feature type="repeat" description="PPR" evidence="2">
    <location>
        <begin position="505"/>
        <end position="539"/>
    </location>
</feature>
<protein>
    <recommendedName>
        <fullName evidence="5">Pentatricopeptide repeat-containing protein</fullName>
    </recommendedName>
</protein>
<dbReference type="GO" id="GO:0009451">
    <property type="term" value="P:RNA modification"/>
    <property type="evidence" value="ECO:0007669"/>
    <property type="project" value="InterPro"/>
</dbReference>
<feature type="repeat" description="PPR" evidence="2">
    <location>
        <begin position="189"/>
        <end position="223"/>
    </location>
</feature>